<organism evidence="9">
    <name type="scientific">Palpitomonas bilix</name>
    <dbReference type="NCBI Taxonomy" id="652834"/>
    <lineage>
        <taxon>Eukaryota</taxon>
        <taxon>Eukaryota incertae sedis</taxon>
    </lineage>
</organism>
<dbReference type="InterPro" id="IPR023302">
    <property type="entry name" value="Pept_S9A_N"/>
</dbReference>
<comment type="catalytic activity">
    <reaction evidence="1">
        <text>Hydrolysis of Pro-|-Xaa &gt;&gt; Ala-|-Xaa in oligopeptides.</text>
        <dbReference type="EC" id="3.4.21.26"/>
    </reaction>
</comment>
<dbReference type="InterPro" id="IPR029058">
    <property type="entry name" value="AB_hydrolase_fold"/>
</dbReference>
<dbReference type="Gene3D" id="3.40.50.1820">
    <property type="entry name" value="alpha/beta hydrolase"/>
    <property type="match status" value="1"/>
</dbReference>
<comment type="similarity">
    <text evidence="2 6">Belongs to the peptidase S9A family.</text>
</comment>
<sequence>MARVVYPETKQQDVEEALHGINVKDPFRWLEEETDEREEWIIKQKEVTDEFLGGMRYEKDKLKERAKKVSSSVKYGTPRELPSFFAITRRRESEDQFILYTVAKHTAFADDDAFETLFDPHKLSGDGTAAMGSISFDRSGQRVAIGVSYSGSDWREVRIIDVKSRQEIDAPLKWVKFSSTSWLKDGSGFFYARYPEPSVDGEKMGTETNANESHRVCFHAIGTPQSDDVEVYFPTDPKYTTSATVSDCGAYVVFSSYQGTDTNNVEVARISELGLSESSKPSEVKIRASVHTVVDHFSSIYNYIGNNDTRMLFLTNNGASRSRIVEIDIQLPFNGSKIDQKEVLAELPGTDVIQSAAVVGKDSSHMLLSINHDVKNIAKHYEIDWTGSVASVNMVHEIEFEEPVCIDGMSGDITYQRVFFRYSTLTSPGKILSYDLENHTAQPFRIIPLEGVDASIFSSEQVFYPSNDGTMIPLFLIHARVGTGNSSTEESVGADGVVTRPVLLYGYGGFNISLSPFFAGSRLALLQTMAEASPTATATYAVANIRGGGEYGEKWHKAAVKEKKQQAFSDFIAAGEFLVQRKYTTPDRLAINGGSNGGLLVAACAIQRPDLFGCVICDVGVLDMLRFHKFTIGHAWTPDFGSPDVESEFKALLAYSPYHKVMEMDKGLPPMLLLTADHDDRVVPLHSFKFVAAAQSFVGKKFESSGPILLRVDLKAGHGAGKSVSKVVEEITEKFGFAIHHICH</sequence>
<dbReference type="GO" id="GO:0006508">
    <property type="term" value="P:proteolysis"/>
    <property type="evidence" value="ECO:0007669"/>
    <property type="project" value="UniProtKB-KW"/>
</dbReference>
<dbReference type="InterPro" id="IPR002471">
    <property type="entry name" value="Pept_S9_AS"/>
</dbReference>
<dbReference type="EMBL" id="HBIB01005994">
    <property type="protein sequence ID" value="CAE0241506.1"/>
    <property type="molecule type" value="Transcribed_RNA"/>
</dbReference>
<dbReference type="GO" id="GO:0004252">
    <property type="term" value="F:serine-type endopeptidase activity"/>
    <property type="evidence" value="ECO:0007669"/>
    <property type="project" value="UniProtKB-UniRule"/>
</dbReference>
<dbReference type="InterPro" id="IPR051167">
    <property type="entry name" value="Prolyl_oligopep/macrocyclase"/>
</dbReference>
<feature type="domain" description="Peptidase S9A N-terminal" evidence="8">
    <location>
        <begin position="7"/>
        <end position="444"/>
    </location>
</feature>
<proteinExistence type="inferred from homology"/>
<dbReference type="FunFam" id="3.40.50.1820:FF:000005">
    <property type="entry name" value="Prolyl endopeptidase"/>
    <property type="match status" value="1"/>
</dbReference>
<evidence type="ECO:0000313" key="9">
    <source>
        <dbReference type="EMBL" id="CAE0241506.1"/>
    </source>
</evidence>
<dbReference type="GO" id="GO:0005829">
    <property type="term" value="C:cytosol"/>
    <property type="evidence" value="ECO:0007669"/>
    <property type="project" value="TreeGrafter"/>
</dbReference>
<dbReference type="PANTHER" id="PTHR42881">
    <property type="entry name" value="PROLYL ENDOPEPTIDASE"/>
    <property type="match status" value="1"/>
</dbReference>
<dbReference type="Pfam" id="PF00326">
    <property type="entry name" value="Peptidase_S9"/>
    <property type="match status" value="1"/>
</dbReference>
<feature type="domain" description="Peptidase S9 prolyl oligopeptidase catalytic" evidence="7">
    <location>
        <begin position="539"/>
        <end position="741"/>
    </location>
</feature>
<reference evidence="9" key="1">
    <citation type="submission" date="2021-01" db="EMBL/GenBank/DDBJ databases">
        <authorList>
            <person name="Corre E."/>
            <person name="Pelletier E."/>
            <person name="Niang G."/>
            <person name="Scheremetjew M."/>
            <person name="Finn R."/>
            <person name="Kale V."/>
            <person name="Holt S."/>
            <person name="Cochrane G."/>
            <person name="Meng A."/>
            <person name="Brown T."/>
            <person name="Cohen L."/>
        </authorList>
    </citation>
    <scope>NUCLEOTIDE SEQUENCE</scope>
    <source>
        <strain evidence="9">NIES-2562</strain>
    </source>
</reference>
<dbReference type="PRINTS" id="PR00862">
    <property type="entry name" value="PROLIGOPTASE"/>
</dbReference>
<evidence type="ECO:0000256" key="1">
    <source>
        <dbReference type="ARBA" id="ARBA00001070"/>
    </source>
</evidence>
<evidence type="ECO:0000256" key="2">
    <source>
        <dbReference type="ARBA" id="ARBA00005228"/>
    </source>
</evidence>
<keyword evidence="4 6" id="KW-0378">Hydrolase</keyword>
<gene>
    <name evidence="9" type="ORF">PBIL07802_LOCUS3668</name>
</gene>
<evidence type="ECO:0000256" key="4">
    <source>
        <dbReference type="ARBA" id="ARBA00022801"/>
    </source>
</evidence>
<dbReference type="GO" id="GO:0070012">
    <property type="term" value="F:oligopeptidase activity"/>
    <property type="evidence" value="ECO:0007669"/>
    <property type="project" value="TreeGrafter"/>
</dbReference>
<evidence type="ECO:0000259" key="7">
    <source>
        <dbReference type="Pfam" id="PF00326"/>
    </source>
</evidence>
<evidence type="ECO:0000256" key="3">
    <source>
        <dbReference type="ARBA" id="ARBA00022670"/>
    </source>
</evidence>
<protein>
    <recommendedName>
        <fullName evidence="6">Prolyl endopeptidase</fullName>
        <ecNumber evidence="6">3.4.21.-</ecNumber>
    </recommendedName>
</protein>
<evidence type="ECO:0000256" key="5">
    <source>
        <dbReference type="ARBA" id="ARBA00022825"/>
    </source>
</evidence>
<keyword evidence="5 6" id="KW-0720">Serine protease</keyword>
<dbReference type="EC" id="3.4.21.-" evidence="6"/>
<dbReference type="AlphaFoldDB" id="A0A7S3G390"/>
<evidence type="ECO:0000256" key="6">
    <source>
        <dbReference type="RuleBase" id="RU368024"/>
    </source>
</evidence>
<keyword evidence="3 6" id="KW-0645">Protease</keyword>
<dbReference type="PANTHER" id="PTHR42881:SF2">
    <property type="entry name" value="PROLYL ENDOPEPTIDASE"/>
    <property type="match status" value="1"/>
</dbReference>
<dbReference type="SUPFAM" id="SSF50993">
    <property type="entry name" value="Peptidase/esterase 'gauge' domain"/>
    <property type="match status" value="1"/>
</dbReference>
<evidence type="ECO:0000259" key="8">
    <source>
        <dbReference type="Pfam" id="PF02897"/>
    </source>
</evidence>
<name>A0A7S3G390_9EUKA</name>
<dbReference type="InterPro" id="IPR001375">
    <property type="entry name" value="Peptidase_S9_cat"/>
</dbReference>
<dbReference type="Pfam" id="PF02897">
    <property type="entry name" value="Peptidase_S9_N"/>
    <property type="match status" value="1"/>
</dbReference>
<accession>A0A7S3G390</accession>
<dbReference type="InterPro" id="IPR002470">
    <property type="entry name" value="Peptidase_S9A"/>
</dbReference>
<dbReference type="PROSITE" id="PS00708">
    <property type="entry name" value="PRO_ENDOPEP_SER"/>
    <property type="match status" value="1"/>
</dbReference>
<dbReference type="Gene3D" id="2.130.10.120">
    <property type="entry name" value="Prolyl oligopeptidase, N-terminal domain"/>
    <property type="match status" value="1"/>
</dbReference>
<dbReference type="SUPFAM" id="SSF53474">
    <property type="entry name" value="alpha/beta-Hydrolases"/>
    <property type="match status" value="1"/>
</dbReference>